<accession>X0UXA9</accession>
<proteinExistence type="predicted"/>
<gene>
    <name evidence="1" type="ORF">S01H1_33351</name>
</gene>
<evidence type="ECO:0000313" key="1">
    <source>
        <dbReference type="EMBL" id="GAG10400.1"/>
    </source>
</evidence>
<feature type="non-terminal residue" evidence="1">
    <location>
        <position position="1"/>
    </location>
</feature>
<dbReference type="AlphaFoldDB" id="X0UXA9"/>
<feature type="non-terminal residue" evidence="1">
    <location>
        <position position="273"/>
    </location>
</feature>
<protein>
    <submittedName>
        <fullName evidence="1">Uncharacterized protein</fullName>
    </submittedName>
</protein>
<organism evidence="1">
    <name type="scientific">marine sediment metagenome</name>
    <dbReference type="NCBI Taxonomy" id="412755"/>
    <lineage>
        <taxon>unclassified sequences</taxon>
        <taxon>metagenomes</taxon>
        <taxon>ecological metagenomes</taxon>
    </lineage>
</organism>
<sequence length="273" mass="28242">TTLITAGKIVISSTTNLDDWRKTGDLTMIDGGSISTGTVTATQISANTITASEIFGNTITANEMAANTITASEIFGGTITGTEITGTTLSGIFADLGSITAGNITLDSSGYIKGGQTAYNTGIGFWLGYSSAWKFSIGNPAGHYLTWDGSDLVGKFKLKSLETFITGQTLTAGDYVFVSDDAITEVAVEKWANGGTKDGTYNVGRQNFAYKYVGQAFVIAGSGTINITKVTLYMGGVASPGNFKVSIQGDSGGYPDGSALRDTGWLAEGAVTP</sequence>
<reference evidence="1" key="1">
    <citation type="journal article" date="2014" name="Front. Microbiol.">
        <title>High frequency of phylogenetically diverse reductive dehalogenase-homologous genes in deep subseafloor sedimentary metagenomes.</title>
        <authorList>
            <person name="Kawai M."/>
            <person name="Futagami T."/>
            <person name="Toyoda A."/>
            <person name="Takaki Y."/>
            <person name="Nishi S."/>
            <person name="Hori S."/>
            <person name="Arai W."/>
            <person name="Tsubouchi T."/>
            <person name="Morono Y."/>
            <person name="Uchiyama I."/>
            <person name="Ito T."/>
            <person name="Fujiyama A."/>
            <person name="Inagaki F."/>
            <person name="Takami H."/>
        </authorList>
    </citation>
    <scope>NUCLEOTIDE SEQUENCE</scope>
    <source>
        <strain evidence="1">Expedition CK06-06</strain>
    </source>
</reference>
<comment type="caution">
    <text evidence="1">The sequence shown here is derived from an EMBL/GenBank/DDBJ whole genome shotgun (WGS) entry which is preliminary data.</text>
</comment>
<name>X0UXA9_9ZZZZ</name>
<dbReference type="EMBL" id="BARS01020701">
    <property type="protein sequence ID" value="GAG10400.1"/>
    <property type="molecule type" value="Genomic_DNA"/>
</dbReference>